<dbReference type="PANTHER" id="PTHR31672">
    <property type="entry name" value="BNACNNG10540D PROTEIN"/>
    <property type="match status" value="1"/>
</dbReference>
<dbReference type="Pfam" id="PF00646">
    <property type="entry name" value="F-box"/>
    <property type="match status" value="1"/>
</dbReference>
<gene>
    <name evidence="2" type="ORF">O6P43_002320</name>
</gene>
<reference evidence="2" key="1">
    <citation type="journal article" date="2023" name="Science">
        <title>Elucidation of the pathway for biosynthesis of saponin adjuvants from the soapbark tree.</title>
        <authorList>
            <person name="Reed J."/>
            <person name="Orme A."/>
            <person name="El-Demerdash A."/>
            <person name="Owen C."/>
            <person name="Martin L.B.B."/>
            <person name="Misra R.C."/>
            <person name="Kikuchi S."/>
            <person name="Rejzek M."/>
            <person name="Martin A.C."/>
            <person name="Harkess A."/>
            <person name="Leebens-Mack J."/>
            <person name="Louveau T."/>
            <person name="Stephenson M.J."/>
            <person name="Osbourn A."/>
        </authorList>
    </citation>
    <scope>NUCLEOTIDE SEQUENCE</scope>
    <source>
        <strain evidence="2">S10</strain>
    </source>
</reference>
<dbReference type="KEGG" id="qsa:O6P43_002320"/>
<dbReference type="PROSITE" id="PS50181">
    <property type="entry name" value="FBOX"/>
    <property type="match status" value="1"/>
</dbReference>
<sequence length="399" mass="45644">MDDHHQNSSTKAIGLCLLPSELMQNIFLSLVLPEIVRLKLVNKSFSNIISDQNFIRECNLKSKSTTWLFVYKKRWLRDATLHGFTDQSDRWFRIPIIDFLKPINFHGEDLYFLTASGNVFLFASNNVQEVIAVNFVTVTVKIIPPSPLGPRGTSSWRRSGMKLIPGKLGSDHFRFLFAEFIANRPVLFVYESESNKWELMEAEENVDFLPRGSQRGDEYIFLSVVNGARESVLIATEYNCNSPLILRPRFDVRGQDERPLTVGFSWGNTIDRLHVYGDGYMMIVKSDGADPPNRNLRMIKEIEVWGLSLNGRNWEYMSSVPNVLIEKIKKPYGVMMGCLEERNGTLRAAMMSNFEGLWDIVWLTFDVKAKEWSWVPLPDCKMKGFNMAGISFSSGLALP</sequence>
<dbReference type="InterPro" id="IPR036047">
    <property type="entry name" value="F-box-like_dom_sf"/>
</dbReference>
<dbReference type="Gene3D" id="1.20.1280.50">
    <property type="match status" value="1"/>
</dbReference>
<evidence type="ECO:0000313" key="2">
    <source>
        <dbReference type="EMBL" id="KAJ7978855.1"/>
    </source>
</evidence>
<dbReference type="EMBL" id="JARAOO010000002">
    <property type="protein sequence ID" value="KAJ7978855.1"/>
    <property type="molecule type" value="Genomic_DNA"/>
</dbReference>
<dbReference type="SUPFAM" id="SSF81383">
    <property type="entry name" value="F-box domain"/>
    <property type="match status" value="1"/>
</dbReference>
<dbReference type="Proteomes" id="UP001163823">
    <property type="component" value="Chromosome 2"/>
</dbReference>
<dbReference type="SMART" id="SM00256">
    <property type="entry name" value="FBOX"/>
    <property type="match status" value="1"/>
</dbReference>
<dbReference type="InterPro" id="IPR001810">
    <property type="entry name" value="F-box_dom"/>
</dbReference>
<dbReference type="AlphaFoldDB" id="A0AAD7QC84"/>
<evidence type="ECO:0000259" key="1">
    <source>
        <dbReference type="PROSITE" id="PS50181"/>
    </source>
</evidence>
<accession>A0AAD7QC84</accession>
<dbReference type="InterPro" id="IPR050796">
    <property type="entry name" value="SCF_F-box_component"/>
</dbReference>
<evidence type="ECO:0000313" key="3">
    <source>
        <dbReference type="Proteomes" id="UP001163823"/>
    </source>
</evidence>
<comment type="caution">
    <text evidence="2">The sequence shown here is derived from an EMBL/GenBank/DDBJ whole genome shotgun (WGS) entry which is preliminary data.</text>
</comment>
<organism evidence="2 3">
    <name type="scientific">Quillaja saponaria</name>
    <name type="common">Soap bark tree</name>
    <dbReference type="NCBI Taxonomy" id="32244"/>
    <lineage>
        <taxon>Eukaryota</taxon>
        <taxon>Viridiplantae</taxon>
        <taxon>Streptophyta</taxon>
        <taxon>Embryophyta</taxon>
        <taxon>Tracheophyta</taxon>
        <taxon>Spermatophyta</taxon>
        <taxon>Magnoliopsida</taxon>
        <taxon>eudicotyledons</taxon>
        <taxon>Gunneridae</taxon>
        <taxon>Pentapetalae</taxon>
        <taxon>rosids</taxon>
        <taxon>fabids</taxon>
        <taxon>Fabales</taxon>
        <taxon>Quillajaceae</taxon>
        <taxon>Quillaja</taxon>
    </lineage>
</organism>
<protein>
    <submittedName>
        <fullName evidence="2">F-box domain containing protein</fullName>
    </submittedName>
</protein>
<keyword evidence="3" id="KW-1185">Reference proteome</keyword>
<dbReference type="CDD" id="cd09917">
    <property type="entry name" value="F-box_SF"/>
    <property type="match status" value="1"/>
</dbReference>
<feature type="domain" description="F-box" evidence="1">
    <location>
        <begin position="12"/>
        <end position="58"/>
    </location>
</feature>
<proteinExistence type="predicted"/>
<name>A0AAD7QC84_QUISA</name>